<gene>
    <name evidence="3" type="ORF">GPJ59_00040</name>
</gene>
<dbReference type="EMBL" id="WTFF01000001">
    <property type="protein sequence ID" value="MBW5480327.1"/>
    <property type="molecule type" value="Genomic_DNA"/>
</dbReference>
<evidence type="ECO:0000313" key="3">
    <source>
        <dbReference type="EMBL" id="MBW5480327.1"/>
    </source>
</evidence>
<feature type="region of interest" description="Disordered" evidence="1">
    <location>
        <begin position="65"/>
        <end position="91"/>
    </location>
</feature>
<sequence length="91" mass="9934">MTAGVDGSPESRAAARWAAREAALHAVPLRIVHAVDLPLIPVAPRLDQVTADRWADEELTRAVQDVRGRHPGRRGRPQLRPGYETDDAALP</sequence>
<dbReference type="InterPro" id="IPR006016">
    <property type="entry name" value="UspA"/>
</dbReference>
<protein>
    <recommendedName>
        <fullName evidence="2">UspA domain-containing protein</fullName>
    </recommendedName>
</protein>
<name>A0ABS6YXV1_9ACTN</name>
<evidence type="ECO:0000256" key="1">
    <source>
        <dbReference type="SAM" id="MobiDB-lite"/>
    </source>
</evidence>
<evidence type="ECO:0000259" key="2">
    <source>
        <dbReference type="Pfam" id="PF00582"/>
    </source>
</evidence>
<reference evidence="3 4" key="1">
    <citation type="submission" date="2019-12" db="EMBL/GenBank/DDBJ databases">
        <title>Genome sequence of Streptomyces bambusae.</title>
        <authorList>
            <person name="Bansal K."/>
            <person name="Choksket S."/>
            <person name="Korpole S."/>
            <person name="Patil P.B."/>
        </authorList>
    </citation>
    <scope>NUCLEOTIDE SEQUENCE [LARGE SCALE GENOMIC DNA]</scope>
    <source>
        <strain evidence="3 4">SK60</strain>
    </source>
</reference>
<accession>A0ABS6YXV1</accession>
<feature type="domain" description="UspA" evidence="2">
    <location>
        <begin position="3"/>
        <end position="65"/>
    </location>
</feature>
<evidence type="ECO:0000313" key="4">
    <source>
        <dbReference type="Proteomes" id="UP000812013"/>
    </source>
</evidence>
<dbReference type="Proteomes" id="UP000812013">
    <property type="component" value="Unassembled WGS sequence"/>
</dbReference>
<keyword evidence="4" id="KW-1185">Reference proteome</keyword>
<organism evidence="3 4">
    <name type="scientific">Streptomyces bambusae</name>
    <dbReference type="NCBI Taxonomy" id="1550616"/>
    <lineage>
        <taxon>Bacteria</taxon>
        <taxon>Bacillati</taxon>
        <taxon>Actinomycetota</taxon>
        <taxon>Actinomycetes</taxon>
        <taxon>Kitasatosporales</taxon>
        <taxon>Streptomycetaceae</taxon>
        <taxon>Streptomyces</taxon>
    </lineage>
</organism>
<dbReference type="Pfam" id="PF00582">
    <property type="entry name" value="Usp"/>
    <property type="match status" value="1"/>
</dbReference>
<proteinExistence type="predicted"/>
<dbReference type="InterPro" id="IPR014729">
    <property type="entry name" value="Rossmann-like_a/b/a_fold"/>
</dbReference>
<dbReference type="Gene3D" id="3.40.50.620">
    <property type="entry name" value="HUPs"/>
    <property type="match status" value="1"/>
</dbReference>
<dbReference type="SUPFAM" id="SSF52402">
    <property type="entry name" value="Adenine nucleotide alpha hydrolases-like"/>
    <property type="match status" value="1"/>
</dbReference>
<comment type="caution">
    <text evidence="3">The sequence shown here is derived from an EMBL/GenBank/DDBJ whole genome shotgun (WGS) entry which is preliminary data.</text>
</comment>